<dbReference type="OrthoDB" id="6450226at2759"/>
<dbReference type="EMBL" id="BMAW01057576">
    <property type="protein sequence ID" value="GFT11742.1"/>
    <property type="molecule type" value="Genomic_DNA"/>
</dbReference>
<gene>
    <name evidence="1" type="primary">AVEN_241496_1</name>
    <name evidence="1" type="ORF">NPIL_410431</name>
</gene>
<proteinExistence type="predicted"/>
<name>A0A8X6NGB8_NEPPI</name>
<evidence type="ECO:0000313" key="1">
    <source>
        <dbReference type="EMBL" id="GFT11742.1"/>
    </source>
</evidence>
<dbReference type="Proteomes" id="UP000887013">
    <property type="component" value="Unassembled WGS sequence"/>
</dbReference>
<evidence type="ECO:0000313" key="2">
    <source>
        <dbReference type="Proteomes" id="UP000887013"/>
    </source>
</evidence>
<accession>A0A8X6NGB8</accession>
<sequence length="165" mass="18698">MGKPSITKPECPNCKQTANEESANFTNISLHSCSSTPDKNNFQKIRLCVSLADGHKSRVEIYTTSVVIRLEGSVVCTLLIALSYAEGNRTLWVMDFLQKAGIILNQKHRNWFFSDSPHRTYDFVKEVIIQSRPNLEENTCLLHNDEGKCLTPEQKNELELDPSKV</sequence>
<protein>
    <submittedName>
        <fullName evidence="1">CCHC-type domain-containing protein</fullName>
    </submittedName>
</protein>
<dbReference type="AlphaFoldDB" id="A0A8X6NGB8"/>
<reference evidence="1" key="1">
    <citation type="submission" date="2020-08" db="EMBL/GenBank/DDBJ databases">
        <title>Multicomponent nature underlies the extraordinary mechanical properties of spider dragline silk.</title>
        <authorList>
            <person name="Kono N."/>
            <person name="Nakamura H."/>
            <person name="Mori M."/>
            <person name="Yoshida Y."/>
            <person name="Ohtoshi R."/>
            <person name="Malay A.D."/>
            <person name="Moran D.A.P."/>
            <person name="Tomita M."/>
            <person name="Numata K."/>
            <person name="Arakawa K."/>
        </authorList>
    </citation>
    <scope>NUCLEOTIDE SEQUENCE</scope>
</reference>
<organism evidence="1 2">
    <name type="scientific">Nephila pilipes</name>
    <name type="common">Giant wood spider</name>
    <name type="synonym">Nephila maculata</name>
    <dbReference type="NCBI Taxonomy" id="299642"/>
    <lineage>
        <taxon>Eukaryota</taxon>
        <taxon>Metazoa</taxon>
        <taxon>Ecdysozoa</taxon>
        <taxon>Arthropoda</taxon>
        <taxon>Chelicerata</taxon>
        <taxon>Arachnida</taxon>
        <taxon>Araneae</taxon>
        <taxon>Araneomorphae</taxon>
        <taxon>Entelegynae</taxon>
        <taxon>Araneoidea</taxon>
        <taxon>Nephilidae</taxon>
        <taxon>Nephila</taxon>
    </lineage>
</organism>
<comment type="caution">
    <text evidence="1">The sequence shown here is derived from an EMBL/GenBank/DDBJ whole genome shotgun (WGS) entry which is preliminary data.</text>
</comment>
<keyword evidence="2" id="KW-1185">Reference proteome</keyword>